<protein>
    <submittedName>
        <fullName evidence="1">DUF2939 domain-containing protein</fullName>
    </submittedName>
</protein>
<proteinExistence type="predicted"/>
<dbReference type="Proteomes" id="UP001165652">
    <property type="component" value="Unassembled WGS sequence"/>
</dbReference>
<sequence length="198" mass="21768">MRLAVRIAAGLAVLLVLYAAWPLWGLYRIADAVERRDAAQLNRLIAFPELRQSLSFQISRAVLTITGQDKRLGRLGSGLVMSLGAVADPLVERFVTPEGVATLLARGWPETLPDDAPAATPRIGGIRPADIGNVWGVFAAAHYRGRSFWIALPLDTPAAQQFRIRLRLIAGTWTLVGIDLPEELRLRFATVLVRDVRN</sequence>
<keyword evidence="2" id="KW-1185">Reference proteome</keyword>
<comment type="caution">
    <text evidence="1">The sequence shown here is derived from an EMBL/GenBank/DDBJ whole genome shotgun (WGS) entry which is preliminary data.</text>
</comment>
<dbReference type="Pfam" id="PF11159">
    <property type="entry name" value="DUF2939"/>
    <property type="match status" value="1"/>
</dbReference>
<accession>A0ABT5J377</accession>
<name>A0ABT5J377_RHOTP</name>
<dbReference type="InterPro" id="IPR021330">
    <property type="entry name" value="DUF2939"/>
</dbReference>
<dbReference type="RefSeq" id="WP_272774970.1">
    <property type="nucleotide sequence ID" value="NZ_JAQQLI010000001.1"/>
</dbReference>
<evidence type="ECO:0000313" key="1">
    <source>
        <dbReference type="EMBL" id="MDC7784119.1"/>
    </source>
</evidence>
<gene>
    <name evidence="1" type="ORF">PQJ73_00345</name>
</gene>
<organism evidence="1 2">
    <name type="scientific">Rhodoplanes tepidamans</name>
    <name type="common">Rhodoplanes cryptolactis</name>
    <dbReference type="NCBI Taxonomy" id="200616"/>
    <lineage>
        <taxon>Bacteria</taxon>
        <taxon>Pseudomonadati</taxon>
        <taxon>Pseudomonadota</taxon>
        <taxon>Alphaproteobacteria</taxon>
        <taxon>Hyphomicrobiales</taxon>
        <taxon>Nitrobacteraceae</taxon>
        <taxon>Rhodoplanes</taxon>
    </lineage>
</organism>
<evidence type="ECO:0000313" key="2">
    <source>
        <dbReference type="Proteomes" id="UP001165652"/>
    </source>
</evidence>
<dbReference type="EMBL" id="JAQQLI010000001">
    <property type="protein sequence ID" value="MDC7784119.1"/>
    <property type="molecule type" value="Genomic_DNA"/>
</dbReference>
<reference evidence="1" key="2">
    <citation type="submission" date="2023-02" db="EMBL/GenBank/DDBJ databases">
        <authorList>
            <person name="Rayyan A."/>
            <person name="Meyer T."/>
            <person name="Kyndt J.A."/>
        </authorList>
    </citation>
    <scope>NUCLEOTIDE SEQUENCE</scope>
    <source>
        <strain evidence="1">DSM 9987</strain>
    </source>
</reference>
<reference evidence="1" key="1">
    <citation type="journal article" date="2023" name="Microbiol Resour">
        <title>Genome Sequences of Rhodoplanes serenus and Two Thermotolerant Strains, Rhodoplanes tepidamans and 'Rhodoplanes cryptolactis,' Further Refine the Genus.</title>
        <authorList>
            <person name="Rayyan A.A."/>
            <person name="Kyndt J.A."/>
        </authorList>
    </citation>
    <scope>NUCLEOTIDE SEQUENCE</scope>
    <source>
        <strain evidence="1">DSM 9987</strain>
    </source>
</reference>